<feature type="binding site" evidence="7">
    <location>
        <position position="460"/>
    </location>
    <ligand>
        <name>meso-2,6-diaminopimelate</name>
        <dbReference type="ChEBI" id="CHEBI:57791"/>
    </ligand>
</feature>
<dbReference type="UniPathway" id="UPA00219"/>
<comment type="subcellular location">
    <subcellularLocation>
        <location evidence="7 8">Cytoplasm</location>
    </subcellularLocation>
</comment>
<dbReference type="EC" id="6.3.2.13" evidence="7"/>
<dbReference type="GO" id="GO:0051301">
    <property type="term" value="P:cell division"/>
    <property type="evidence" value="ECO:0007669"/>
    <property type="project" value="UniProtKB-KW"/>
</dbReference>
<dbReference type="Gene3D" id="3.90.190.20">
    <property type="entry name" value="Mur ligase, C-terminal domain"/>
    <property type="match status" value="1"/>
</dbReference>
<dbReference type="Pfam" id="PF01225">
    <property type="entry name" value="Mur_ligase"/>
    <property type="match status" value="1"/>
</dbReference>
<dbReference type="EMBL" id="SLWB01000016">
    <property type="protein sequence ID" value="TCN63045.1"/>
    <property type="molecule type" value="Genomic_DNA"/>
</dbReference>
<sequence length="486" mass="53630">MNKLEHVLSGVEIVQVIGSTALDVPCVGFDSRNVVSGQLFIAISGTQVDGHKYIPDAIAKGTKIVVCEKLPEVQPEGVTFVVVPDSLVACGRIAANFYDNPSKKLRLVGITGTNGKTTTVTLLYRMFRELGYKVGLLSTVVNYVDDKKVDATHTTPDAVELNKLLNQMVEAGCEYCFMEVSSHSIDQHRIEGLHFEGAIFSNITHDHLDYHKTFDAYIKAKKAFFDNLSKSSFALTNVDDKNGMVMVQNCNANIKTYGLKSPADYKSRIIESHFDGMLLNINGDDVWTRFLGEFNGYNLTAVYATSLLLGANKDEVLRVLSMLGPVSGRFEYVKSKSGITAIVDYAHTPDALDNVIATINKMRKEDQRLLVVVGAGGNRDKTKRSVMASVAVNNADFVVLTSDNPRNEDPNDILNDMRQGIKPEQMGKVLTIVDRKEGIKTACMLAKANDIILVAGKGHENYQEVNGVKHHFDDKEVLREIFESLQ</sequence>
<dbReference type="Gene3D" id="3.40.1190.10">
    <property type="entry name" value="Mur-like, catalytic domain"/>
    <property type="match status" value="1"/>
</dbReference>
<comment type="pathway">
    <text evidence="7 8">Cell wall biogenesis; peptidoglycan biosynthesis.</text>
</comment>
<dbReference type="GO" id="GO:0000287">
    <property type="term" value="F:magnesium ion binding"/>
    <property type="evidence" value="ECO:0007669"/>
    <property type="project" value="UniProtKB-UniRule"/>
</dbReference>
<dbReference type="GO" id="GO:0009252">
    <property type="term" value="P:peptidoglycan biosynthetic process"/>
    <property type="evidence" value="ECO:0007669"/>
    <property type="project" value="UniProtKB-UniRule"/>
</dbReference>
<comment type="similarity">
    <text evidence="1 7">Belongs to the MurCDEF family. MurE subfamily.</text>
</comment>
<feature type="short sequence motif" description="Meso-diaminopimelate recognition motif" evidence="7">
    <location>
        <begin position="403"/>
        <end position="406"/>
    </location>
</feature>
<dbReference type="InterPro" id="IPR035911">
    <property type="entry name" value="MurE/MurF_N"/>
</dbReference>
<dbReference type="AlphaFoldDB" id="A0A4R2E610"/>
<dbReference type="SUPFAM" id="SSF53623">
    <property type="entry name" value="MurD-like peptide ligases, catalytic domain"/>
    <property type="match status" value="1"/>
</dbReference>
<comment type="catalytic activity">
    <reaction evidence="7">
        <text>UDP-N-acetyl-alpha-D-muramoyl-L-alanyl-D-glutamate + meso-2,6-diaminopimelate + ATP = UDP-N-acetyl-alpha-D-muramoyl-L-alanyl-gamma-D-glutamyl-meso-2,6-diaminopimelate + ADP + phosphate + H(+)</text>
        <dbReference type="Rhea" id="RHEA:23676"/>
        <dbReference type="ChEBI" id="CHEBI:15378"/>
        <dbReference type="ChEBI" id="CHEBI:30616"/>
        <dbReference type="ChEBI" id="CHEBI:43474"/>
        <dbReference type="ChEBI" id="CHEBI:57791"/>
        <dbReference type="ChEBI" id="CHEBI:83900"/>
        <dbReference type="ChEBI" id="CHEBI:83905"/>
        <dbReference type="ChEBI" id="CHEBI:456216"/>
        <dbReference type="EC" id="6.3.2.13"/>
    </reaction>
</comment>
<dbReference type="HAMAP" id="MF_00208">
    <property type="entry name" value="MurE"/>
    <property type="match status" value="1"/>
</dbReference>
<dbReference type="Pfam" id="PF08245">
    <property type="entry name" value="Mur_ligase_M"/>
    <property type="match status" value="1"/>
</dbReference>
<comment type="caution">
    <text evidence="12">The sequence shown here is derived from an EMBL/GenBank/DDBJ whole genome shotgun (WGS) entry which is preliminary data.</text>
</comment>
<dbReference type="GO" id="GO:0008360">
    <property type="term" value="P:regulation of cell shape"/>
    <property type="evidence" value="ECO:0007669"/>
    <property type="project" value="UniProtKB-KW"/>
</dbReference>
<feature type="binding site" evidence="7">
    <location>
        <position position="379"/>
    </location>
    <ligand>
        <name>meso-2,6-diaminopimelate</name>
        <dbReference type="ChEBI" id="CHEBI:57791"/>
    </ligand>
</feature>
<evidence type="ECO:0000256" key="2">
    <source>
        <dbReference type="ARBA" id="ARBA00022618"/>
    </source>
</evidence>
<evidence type="ECO:0000313" key="13">
    <source>
        <dbReference type="Proteomes" id="UP000294830"/>
    </source>
</evidence>
<dbReference type="InterPro" id="IPR036565">
    <property type="entry name" value="Mur-like_cat_sf"/>
</dbReference>
<feature type="binding site" evidence="7">
    <location>
        <position position="456"/>
    </location>
    <ligand>
        <name>meso-2,6-diaminopimelate</name>
        <dbReference type="ChEBI" id="CHEBI:57791"/>
    </ligand>
</feature>
<dbReference type="Gene3D" id="3.40.1390.10">
    <property type="entry name" value="MurE/MurF, N-terminal domain"/>
    <property type="match status" value="1"/>
</dbReference>
<keyword evidence="7" id="KW-0460">Magnesium</keyword>
<evidence type="ECO:0000256" key="7">
    <source>
        <dbReference type="HAMAP-Rule" id="MF_00208"/>
    </source>
</evidence>
<dbReference type="NCBIfam" id="NF001126">
    <property type="entry name" value="PRK00139.1-4"/>
    <property type="match status" value="1"/>
</dbReference>
<evidence type="ECO:0000259" key="11">
    <source>
        <dbReference type="Pfam" id="PF08245"/>
    </source>
</evidence>
<feature type="domain" description="Mur ligase C-terminal" evidence="10">
    <location>
        <begin position="328"/>
        <end position="458"/>
    </location>
</feature>
<dbReference type="InterPro" id="IPR000713">
    <property type="entry name" value="Mur_ligase_N"/>
</dbReference>
<dbReference type="InterPro" id="IPR005761">
    <property type="entry name" value="UDP-N-AcMur-Glu-dNH2Pim_ligase"/>
</dbReference>
<evidence type="ECO:0000256" key="3">
    <source>
        <dbReference type="ARBA" id="ARBA00022960"/>
    </source>
</evidence>
<feature type="binding site" evidence="7">
    <location>
        <begin position="112"/>
        <end position="118"/>
    </location>
    <ligand>
        <name>ATP</name>
        <dbReference type="ChEBI" id="CHEBI:30616"/>
    </ligand>
</feature>
<keyword evidence="3 7" id="KW-0133">Cell shape</keyword>
<proteinExistence type="inferred from homology"/>
<keyword evidence="7" id="KW-0963">Cytoplasm</keyword>
<gene>
    <name evidence="7" type="primary">murE</name>
    <name evidence="12" type="ORF">CLV25_11623</name>
</gene>
<dbReference type="OrthoDB" id="9800958at2"/>
<organism evidence="12 13">
    <name type="scientific">Acetobacteroides hydrogenigenes</name>
    <dbReference type="NCBI Taxonomy" id="979970"/>
    <lineage>
        <taxon>Bacteria</taxon>
        <taxon>Pseudomonadati</taxon>
        <taxon>Bacteroidota</taxon>
        <taxon>Bacteroidia</taxon>
        <taxon>Bacteroidales</taxon>
        <taxon>Rikenellaceae</taxon>
        <taxon>Acetobacteroides</taxon>
    </lineage>
</organism>
<feature type="binding site" evidence="7">
    <location>
        <begin position="154"/>
        <end position="155"/>
    </location>
    <ligand>
        <name>UDP-N-acetyl-alpha-D-muramoyl-L-alanyl-D-glutamate</name>
        <dbReference type="ChEBI" id="CHEBI:83900"/>
    </ligand>
</feature>
<feature type="domain" description="Mur ligase central" evidence="11">
    <location>
        <begin position="110"/>
        <end position="304"/>
    </location>
</feature>
<keyword evidence="7 12" id="KW-0436">Ligase</keyword>
<keyword evidence="2 7" id="KW-0132">Cell division</keyword>
<evidence type="ECO:0000313" key="12">
    <source>
        <dbReference type="EMBL" id="TCN63045.1"/>
    </source>
</evidence>
<feature type="modified residue" description="N6-carboxylysine" evidence="7">
    <location>
        <position position="221"/>
    </location>
</feature>
<accession>A0A4R2E610</accession>
<evidence type="ECO:0000256" key="5">
    <source>
        <dbReference type="ARBA" id="ARBA00023306"/>
    </source>
</evidence>
<feature type="binding site" evidence="7">
    <location>
        <begin position="403"/>
        <end position="406"/>
    </location>
    <ligand>
        <name>meso-2,6-diaminopimelate</name>
        <dbReference type="ChEBI" id="CHEBI:57791"/>
    </ligand>
</feature>
<dbReference type="GO" id="GO:0008765">
    <property type="term" value="F:UDP-N-acetylmuramoylalanyl-D-glutamate-2,6-diaminopimelate ligase activity"/>
    <property type="evidence" value="ECO:0007669"/>
    <property type="project" value="UniProtKB-UniRule"/>
</dbReference>
<evidence type="ECO:0000256" key="6">
    <source>
        <dbReference type="ARBA" id="ARBA00023316"/>
    </source>
</evidence>
<dbReference type="PANTHER" id="PTHR23135:SF4">
    <property type="entry name" value="UDP-N-ACETYLMURAMOYL-L-ALANYL-D-GLUTAMATE--2,6-DIAMINOPIMELATE LIGASE MURE HOMOLOG, CHLOROPLASTIC"/>
    <property type="match status" value="1"/>
</dbReference>
<feature type="domain" description="Mur ligase N-terminal catalytic" evidence="9">
    <location>
        <begin position="26"/>
        <end position="98"/>
    </location>
</feature>
<evidence type="ECO:0000256" key="1">
    <source>
        <dbReference type="ARBA" id="ARBA00005898"/>
    </source>
</evidence>
<comment type="caution">
    <text evidence="7">Lacks conserved residue(s) required for the propagation of feature annotation.</text>
</comment>
<protein>
    <recommendedName>
        <fullName evidence="7">UDP-N-acetylmuramoyl-L-alanyl-D-glutamate--2,6-diaminopimelate ligase</fullName>
        <ecNumber evidence="7">6.3.2.13</ecNumber>
    </recommendedName>
    <alternativeName>
        <fullName evidence="7">Meso-A2pm-adding enzyme</fullName>
    </alternativeName>
    <alternativeName>
        <fullName evidence="7">Meso-diaminopimelate-adding enzyme</fullName>
    </alternativeName>
    <alternativeName>
        <fullName evidence="7">UDP-MurNAc-L-Ala-D-Glu:meso-diaminopimelate ligase</fullName>
    </alternativeName>
    <alternativeName>
        <fullName evidence="7">UDP-MurNAc-tripeptide synthetase</fullName>
    </alternativeName>
    <alternativeName>
        <fullName evidence="7">UDP-N-acetylmuramyl-tripeptide synthetase</fullName>
    </alternativeName>
</protein>
<dbReference type="GO" id="GO:0071555">
    <property type="term" value="P:cell wall organization"/>
    <property type="evidence" value="ECO:0007669"/>
    <property type="project" value="UniProtKB-KW"/>
</dbReference>
<evidence type="ECO:0000259" key="9">
    <source>
        <dbReference type="Pfam" id="PF01225"/>
    </source>
</evidence>
<dbReference type="Pfam" id="PF02875">
    <property type="entry name" value="Mur_ligase_C"/>
    <property type="match status" value="1"/>
</dbReference>
<feature type="binding site" evidence="7">
    <location>
        <position position="189"/>
    </location>
    <ligand>
        <name>UDP-N-acetyl-alpha-D-muramoyl-L-alanyl-D-glutamate</name>
        <dbReference type="ChEBI" id="CHEBI:83900"/>
    </ligand>
</feature>
<dbReference type="InterPro" id="IPR036615">
    <property type="entry name" value="Mur_ligase_C_dom_sf"/>
</dbReference>
<dbReference type="PANTHER" id="PTHR23135">
    <property type="entry name" value="MUR LIGASE FAMILY MEMBER"/>
    <property type="match status" value="1"/>
</dbReference>
<comment type="cofactor">
    <cofactor evidence="7">
        <name>Mg(2+)</name>
        <dbReference type="ChEBI" id="CHEBI:18420"/>
    </cofactor>
</comment>
<dbReference type="NCBIfam" id="TIGR01085">
    <property type="entry name" value="murE"/>
    <property type="match status" value="1"/>
</dbReference>
<dbReference type="SUPFAM" id="SSF63418">
    <property type="entry name" value="MurE/MurF N-terminal domain"/>
    <property type="match status" value="1"/>
</dbReference>
<feature type="binding site" evidence="7">
    <location>
        <position position="31"/>
    </location>
    <ligand>
        <name>UDP-N-acetyl-alpha-D-muramoyl-L-alanyl-D-glutamate</name>
        <dbReference type="ChEBI" id="CHEBI:83900"/>
    </ligand>
</feature>
<evidence type="ECO:0000256" key="8">
    <source>
        <dbReference type="RuleBase" id="RU004135"/>
    </source>
</evidence>
<comment type="PTM">
    <text evidence="7">Carboxylation is probably crucial for Mg(2+) binding and, consequently, for the gamma-phosphate positioning of ATP.</text>
</comment>
<keyword evidence="4 7" id="KW-0573">Peptidoglycan synthesis</keyword>
<dbReference type="RefSeq" id="WP_131840212.1">
    <property type="nucleotide sequence ID" value="NZ_SLWB01000016.1"/>
</dbReference>
<comment type="function">
    <text evidence="7">Catalyzes the addition of meso-diaminopimelic acid to the nucleotide precursor UDP-N-acetylmuramoyl-L-alanyl-D-glutamate (UMAG) in the biosynthesis of bacterial cell-wall peptidoglycan.</text>
</comment>
<keyword evidence="5 7" id="KW-0131">Cell cycle</keyword>
<keyword evidence="7" id="KW-0547">Nucleotide-binding</keyword>
<keyword evidence="7" id="KW-0067">ATP-binding</keyword>
<dbReference type="SUPFAM" id="SSF53244">
    <property type="entry name" value="MurD-like peptide ligases, peptide-binding domain"/>
    <property type="match status" value="1"/>
</dbReference>
<dbReference type="GO" id="GO:0005524">
    <property type="term" value="F:ATP binding"/>
    <property type="evidence" value="ECO:0007669"/>
    <property type="project" value="UniProtKB-UniRule"/>
</dbReference>
<reference evidence="12 13" key="1">
    <citation type="submission" date="2019-03" db="EMBL/GenBank/DDBJ databases">
        <title>Genomic Encyclopedia of Archaeal and Bacterial Type Strains, Phase II (KMG-II): from individual species to whole genera.</title>
        <authorList>
            <person name="Goeker M."/>
        </authorList>
    </citation>
    <scope>NUCLEOTIDE SEQUENCE [LARGE SCALE GENOMIC DNA]</scope>
    <source>
        <strain evidence="12 13">RL-C</strain>
    </source>
</reference>
<dbReference type="Proteomes" id="UP000294830">
    <property type="component" value="Unassembled WGS sequence"/>
</dbReference>
<keyword evidence="13" id="KW-1185">Reference proteome</keyword>
<dbReference type="GO" id="GO:0005737">
    <property type="term" value="C:cytoplasm"/>
    <property type="evidence" value="ECO:0007669"/>
    <property type="project" value="UniProtKB-SubCell"/>
</dbReference>
<dbReference type="InterPro" id="IPR013221">
    <property type="entry name" value="Mur_ligase_cen"/>
</dbReference>
<name>A0A4R2E610_9BACT</name>
<evidence type="ECO:0000259" key="10">
    <source>
        <dbReference type="Pfam" id="PF02875"/>
    </source>
</evidence>
<keyword evidence="6 7" id="KW-0961">Cell wall biogenesis/degradation</keyword>
<evidence type="ECO:0000256" key="4">
    <source>
        <dbReference type="ARBA" id="ARBA00022984"/>
    </source>
</evidence>
<feature type="binding site" evidence="7">
    <location>
        <position position="187"/>
    </location>
    <ligand>
        <name>UDP-N-acetyl-alpha-D-muramoyl-L-alanyl-D-glutamate</name>
        <dbReference type="ChEBI" id="CHEBI:83900"/>
    </ligand>
</feature>
<dbReference type="InterPro" id="IPR004101">
    <property type="entry name" value="Mur_ligase_C"/>
</dbReference>
<feature type="binding site" evidence="7">
    <location>
        <position position="181"/>
    </location>
    <ligand>
        <name>UDP-N-acetyl-alpha-D-muramoyl-L-alanyl-D-glutamate</name>
        <dbReference type="ChEBI" id="CHEBI:83900"/>
    </ligand>
</feature>